<dbReference type="Gene3D" id="1.10.1380.10">
    <property type="entry name" value="Neutral endopeptidase , domain2"/>
    <property type="match status" value="1"/>
</dbReference>
<evidence type="ECO:0000256" key="4">
    <source>
        <dbReference type="ARBA" id="ARBA00022801"/>
    </source>
</evidence>
<dbReference type="InterPro" id="IPR024079">
    <property type="entry name" value="MetalloPept_cat_dom_sf"/>
</dbReference>
<keyword evidence="4" id="KW-0378">Hydrolase</keyword>
<evidence type="ECO:0000256" key="1">
    <source>
        <dbReference type="ARBA" id="ARBA00001947"/>
    </source>
</evidence>
<evidence type="ECO:0000313" key="9">
    <source>
        <dbReference type="EMBL" id="QHU21578.1"/>
    </source>
</evidence>
<keyword evidence="3" id="KW-0479">Metal-binding</keyword>
<dbReference type="PANTHER" id="PTHR11733:SF241">
    <property type="entry name" value="GH26575P-RELATED"/>
    <property type="match status" value="1"/>
</dbReference>
<evidence type="ECO:0000256" key="2">
    <source>
        <dbReference type="ARBA" id="ARBA00022670"/>
    </source>
</evidence>
<dbReference type="PANTHER" id="PTHR11733">
    <property type="entry name" value="ZINC METALLOPROTEASE FAMILY M13 NEPRILYSIN-RELATED"/>
    <property type="match status" value="1"/>
</dbReference>
<dbReference type="PROSITE" id="PS51885">
    <property type="entry name" value="NEPRILYSIN"/>
    <property type="match status" value="1"/>
</dbReference>
<dbReference type="PRINTS" id="PR00786">
    <property type="entry name" value="NEPRILYSIN"/>
</dbReference>
<dbReference type="GO" id="GO:0046872">
    <property type="term" value="F:metal ion binding"/>
    <property type="evidence" value="ECO:0007669"/>
    <property type="project" value="UniProtKB-KW"/>
</dbReference>
<accession>A0A6C0KZ45</accession>
<proteinExistence type="predicted"/>
<keyword evidence="5" id="KW-0862">Zinc</keyword>
<dbReference type="GO" id="GO:0004222">
    <property type="term" value="F:metalloendopeptidase activity"/>
    <property type="evidence" value="ECO:0007669"/>
    <property type="project" value="InterPro"/>
</dbReference>
<dbReference type="Pfam" id="PF01431">
    <property type="entry name" value="Peptidase_M13"/>
    <property type="match status" value="1"/>
</dbReference>
<dbReference type="InterPro" id="IPR000718">
    <property type="entry name" value="Peptidase_M13"/>
</dbReference>
<feature type="domain" description="Peptidase M13 C-terminal" evidence="7">
    <location>
        <begin position="514"/>
        <end position="714"/>
    </location>
</feature>
<evidence type="ECO:0000256" key="3">
    <source>
        <dbReference type="ARBA" id="ARBA00022723"/>
    </source>
</evidence>
<evidence type="ECO:0000259" key="7">
    <source>
        <dbReference type="Pfam" id="PF01431"/>
    </source>
</evidence>
<dbReference type="GO" id="GO:0016485">
    <property type="term" value="P:protein processing"/>
    <property type="evidence" value="ECO:0007669"/>
    <property type="project" value="TreeGrafter"/>
</dbReference>
<name>A0A6C0KZ45_9ZZZZ</name>
<dbReference type="AlphaFoldDB" id="A0A6C0KZ45"/>
<reference evidence="9" key="1">
    <citation type="journal article" date="2020" name="Nature">
        <title>Giant virus diversity and host interactions through global metagenomics.</title>
        <authorList>
            <person name="Schulz F."/>
            <person name="Roux S."/>
            <person name="Paez-Espino D."/>
            <person name="Jungbluth S."/>
            <person name="Walsh D.A."/>
            <person name="Denef V.J."/>
            <person name="McMahon K.D."/>
            <person name="Konstantinidis K.T."/>
            <person name="Eloe-Fadrosh E.A."/>
            <person name="Kyrpides N.C."/>
            <person name="Woyke T."/>
        </authorList>
    </citation>
    <scope>NUCLEOTIDE SEQUENCE</scope>
    <source>
        <strain evidence="9">GVMAG-S-3300013094-109</strain>
    </source>
</reference>
<dbReference type="InterPro" id="IPR042089">
    <property type="entry name" value="Peptidase_M13_dom_2"/>
</dbReference>
<keyword evidence="6" id="KW-0482">Metalloprotease</keyword>
<dbReference type="InterPro" id="IPR018497">
    <property type="entry name" value="Peptidase_M13_C"/>
</dbReference>
<dbReference type="InterPro" id="IPR008753">
    <property type="entry name" value="Peptidase_M13_N"/>
</dbReference>
<protein>
    <recommendedName>
        <fullName evidence="10">Peptidase M13 C-terminal domain-containing protein</fullName>
    </recommendedName>
</protein>
<dbReference type="Gene3D" id="3.40.390.10">
    <property type="entry name" value="Collagenase (Catalytic Domain)"/>
    <property type="match status" value="1"/>
</dbReference>
<comment type="cofactor">
    <cofactor evidence="1">
        <name>Zn(2+)</name>
        <dbReference type="ChEBI" id="CHEBI:29105"/>
    </cofactor>
</comment>
<dbReference type="EMBL" id="MN740990">
    <property type="protein sequence ID" value="QHU21578.1"/>
    <property type="molecule type" value="Genomic_DNA"/>
</dbReference>
<evidence type="ECO:0000259" key="8">
    <source>
        <dbReference type="Pfam" id="PF05649"/>
    </source>
</evidence>
<sequence length="718" mass="85586">MFKKSLKKNKNNFNKTLKKRKNNSCNTLISFEKSLKNSKFNKPIEEELINLLNTPFAPKTVKPTNDYYTYINDEWIKKTSMELRPQNGKFYVQVDDFRITQEKVYYELIDIVKDYTKNVKSRRSTLIGNVYKSFLSLDQNKRKTHVKNYVNFLDRSINEGKLWEFLAYINKNEIISWGCPIYWSVIPDEKNSKLYSNYVLQPELTLYDYELYNDDTEQEKEYIKYKNEVRRKYFKYIKDIFNACLPEEKDIDSNDVFYVENQILDALNCVDTKIKESSDFYNKITENEALTKYDFDWATFSTTLGFKKAPKTLITGNLNYLKSICNKLKSEWKTKKWRTYWLFIFLRQIIRFDKKLRHIYFEFNGKFLKGFTKMMPTEIYPVFALSATFNTFLTNEYVKKNWIQQNVDYVQDMADDLLMVFKRIISRNSWLTPKSKAFALKKLDYLKLTVGKPKKLRYDPLLNYTSDDAWGNMEKLVYWKVDKFVNLAGKEVIDIPQIDWNQFKLIGTQAYIVNAFYQMDKNEIYIPIAYLQKPFIDLEERGIEYNLARIGYTLTHEMSHSLDDLGSKYDHLGNLYDWWSESDKKKYKSIIKNIVEQYEDAARKDGIKFDASIATGENMADISGLAICEEYLRDFQDKNEDIIPIRSLSFQAFFVYFAIQQRQQISEMAIKAQLKTNPHPLDKYRTNCPLARLKLFRSIYNVKKGDKMWWNSTNTVWN</sequence>
<evidence type="ECO:0000256" key="6">
    <source>
        <dbReference type="ARBA" id="ARBA00023049"/>
    </source>
</evidence>
<evidence type="ECO:0008006" key="10">
    <source>
        <dbReference type="Google" id="ProtNLM"/>
    </source>
</evidence>
<evidence type="ECO:0000256" key="5">
    <source>
        <dbReference type="ARBA" id="ARBA00022833"/>
    </source>
</evidence>
<organism evidence="9">
    <name type="scientific">viral metagenome</name>
    <dbReference type="NCBI Taxonomy" id="1070528"/>
    <lineage>
        <taxon>unclassified sequences</taxon>
        <taxon>metagenomes</taxon>
        <taxon>organismal metagenomes</taxon>
    </lineage>
</organism>
<dbReference type="SUPFAM" id="SSF55486">
    <property type="entry name" value="Metalloproteases ('zincins'), catalytic domain"/>
    <property type="match status" value="1"/>
</dbReference>
<dbReference type="GO" id="GO:0005886">
    <property type="term" value="C:plasma membrane"/>
    <property type="evidence" value="ECO:0007669"/>
    <property type="project" value="TreeGrafter"/>
</dbReference>
<keyword evidence="2" id="KW-0645">Protease</keyword>
<dbReference type="Pfam" id="PF05649">
    <property type="entry name" value="Peptidase_M13_N"/>
    <property type="match status" value="1"/>
</dbReference>
<feature type="domain" description="Peptidase M13 N-terminal" evidence="8">
    <location>
        <begin position="63"/>
        <end position="453"/>
    </location>
</feature>
<dbReference type="CDD" id="cd08662">
    <property type="entry name" value="M13"/>
    <property type="match status" value="1"/>
</dbReference>